<feature type="compositionally biased region" description="Basic and acidic residues" evidence="1">
    <location>
        <begin position="63"/>
        <end position="81"/>
    </location>
</feature>
<feature type="region of interest" description="Disordered" evidence="1">
    <location>
        <begin position="60"/>
        <end position="82"/>
    </location>
</feature>
<sequence>MNGNTTVLLVHVNEVCGYYGTLLGGTWGRGGRIGEEAGERDGLRRERLSRAVRGFREMAGPDVDGRVQGKADESGRDRVDASEAELGGATTTVMSLSNWLQQRIGGEKD</sequence>
<reference evidence="2 3" key="1">
    <citation type="submission" date="2024-04" db="EMBL/GenBank/DDBJ databases">
        <authorList>
            <person name="Fracassetti M."/>
        </authorList>
    </citation>
    <scope>NUCLEOTIDE SEQUENCE [LARGE SCALE GENOMIC DNA]</scope>
</reference>
<dbReference type="EMBL" id="OZ034821">
    <property type="protein sequence ID" value="CAL1406244.1"/>
    <property type="molecule type" value="Genomic_DNA"/>
</dbReference>
<evidence type="ECO:0000313" key="2">
    <source>
        <dbReference type="EMBL" id="CAL1406244.1"/>
    </source>
</evidence>
<protein>
    <submittedName>
        <fullName evidence="2">Uncharacterized protein</fullName>
    </submittedName>
</protein>
<organism evidence="2 3">
    <name type="scientific">Linum trigynum</name>
    <dbReference type="NCBI Taxonomy" id="586398"/>
    <lineage>
        <taxon>Eukaryota</taxon>
        <taxon>Viridiplantae</taxon>
        <taxon>Streptophyta</taxon>
        <taxon>Embryophyta</taxon>
        <taxon>Tracheophyta</taxon>
        <taxon>Spermatophyta</taxon>
        <taxon>Magnoliopsida</taxon>
        <taxon>eudicotyledons</taxon>
        <taxon>Gunneridae</taxon>
        <taxon>Pentapetalae</taxon>
        <taxon>rosids</taxon>
        <taxon>fabids</taxon>
        <taxon>Malpighiales</taxon>
        <taxon>Linaceae</taxon>
        <taxon>Linum</taxon>
    </lineage>
</organism>
<evidence type="ECO:0000256" key="1">
    <source>
        <dbReference type="SAM" id="MobiDB-lite"/>
    </source>
</evidence>
<dbReference type="AlphaFoldDB" id="A0AAV2G6G6"/>
<gene>
    <name evidence="2" type="ORF">LTRI10_LOCUS45982</name>
</gene>
<proteinExistence type="predicted"/>
<evidence type="ECO:0000313" key="3">
    <source>
        <dbReference type="Proteomes" id="UP001497516"/>
    </source>
</evidence>
<accession>A0AAV2G6G6</accession>
<name>A0AAV2G6G6_9ROSI</name>
<keyword evidence="3" id="KW-1185">Reference proteome</keyword>
<dbReference type="Proteomes" id="UP001497516">
    <property type="component" value="Chromosome 8"/>
</dbReference>